<accession>A0A2A2FB84</accession>
<protein>
    <submittedName>
        <fullName evidence="1">Uncharacterized protein</fullName>
    </submittedName>
</protein>
<dbReference type="AlphaFoldDB" id="A0A2A2FB84"/>
<evidence type="ECO:0000313" key="1">
    <source>
        <dbReference type="EMBL" id="PAU81984.1"/>
    </source>
</evidence>
<organism evidence="1 2">
    <name type="scientific">Halovibrio salipaludis</name>
    <dbReference type="NCBI Taxonomy" id="2032626"/>
    <lineage>
        <taxon>Bacteria</taxon>
        <taxon>Pseudomonadati</taxon>
        <taxon>Pseudomonadota</taxon>
        <taxon>Gammaproteobacteria</taxon>
        <taxon>Oceanospirillales</taxon>
        <taxon>Halomonadaceae</taxon>
        <taxon>Halovibrio</taxon>
    </lineage>
</organism>
<reference evidence="1 2" key="1">
    <citation type="submission" date="2017-08" db="EMBL/GenBank/DDBJ databases">
        <title>Halovibrio sewagensis sp. nov., isolated from wastewater of high salinity.</title>
        <authorList>
            <person name="Dong X."/>
            <person name="Zhang G."/>
        </authorList>
    </citation>
    <scope>NUCLEOTIDE SEQUENCE [LARGE SCALE GENOMIC DNA]</scope>
    <source>
        <strain evidence="1 2">YL5-2</strain>
    </source>
</reference>
<keyword evidence="2" id="KW-1185">Reference proteome</keyword>
<evidence type="ECO:0000313" key="2">
    <source>
        <dbReference type="Proteomes" id="UP000218896"/>
    </source>
</evidence>
<dbReference type="Proteomes" id="UP000218896">
    <property type="component" value="Unassembled WGS sequence"/>
</dbReference>
<sequence length="83" mass="9762">MRSEQQDVMRAETDIALDQFESVHDHLHQRLCSELRSLQERVDALRESPTAHSASIVSTYERLIRKKRAFMEQWGMDTGCSRR</sequence>
<dbReference type="EMBL" id="NSKD01000001">
    <property type="protein sequence ID" value="PAU81984.1"/>
    <property type="molecule type" value="Genomic_DNA"/>
</dbReference>
<gene>
    <name evidence="1" type="ORF">CK501_02200</name>
</gene>
<dbReference type="RefSeq" id="WP_095616082.1">
    <property type="nucleotide sequence ID" value="NZ_NSKD01000001.1"/>
</dbReference>
<dbReference type="OrthoDB" id="6370222at2"/>
<proteinExistence type="predicted"/>
<name>A0A2A2FB84_9GAMM</name>
<comment type="caution">
    <text evidence="1">The sequence shown here is derived from an EMBL/GenBank/DDBJ whole genome shotgun (WGS) entry which is preliminary data.</text>
</comment>